<evidence type="ECO:0000256" key="3">
    <source>
        <dbReference type="ARBA" id="ARBA00022448"/>
    </source>
</evidence>
<gene>
    <name evidence="9" type="ORF">B0H67DRAFT_683029</name>
</gene>
<evidence type="ECO:0000256" key="6">
    <source>
        <dbReference type="ARBA" id="ARBA00022982"/>
    </source>
</evidence>
<reference evidence="9" key="1">
    <citation type="submission" date="2023-06" db="EMBL/GenBank/DDBJ databases">
        <title>Genome-scale phylogeny and comparative genomics of the fungal order Sordariales.</title>
        <authorList>
            <consortium name="Lawrence Berkeley National Laboratory"/>
            <person name="Hensen N."/>
            <person name="Bonometti L."/>
            <person name="Westerberg I."/>
            <person name="Brannstrom I.O."/>
            <person name="Guillou S."/>
            <person name="Cros-Aarteil S."/>
            <person name="Calhoun S."/>
            <person name="Haridas S."/>
            <person name="Kuo A."/>
            <person name="Mondo S."/>
            <person name="Pangilinan J."/>
            <person name="Riley R."/>
            <person name="Labutti K."/>
            <person name="Andreopoulos B."/>
            <person name="Lipzen A."/>
            <person name="Chen C."/>
            <person name="Yanf M."/>
            <person name="Daum C."/>
            <person name="Ng V."/>
            <person name="Clum A."/>
            <person name="Steindorff A."/>
            <person name="Ohm R."/>
            <person name="Martin F."/>
            <person name="Silar P."/>
            <person name="Natvig D."/>
            <person name="Lalanne C."/>
            <person name="Gautier V."/>
            <person name="Ament-Velasquez S.L."/>
            <person name="Kruys A."/>
            <person name="Hutchinson M.I."/>
            <person name="Powell A.J."/>
            <person name="Barry K."/>
            <person name="Miller A.N."/>
            <person name="Grigoriev I.V."/>
            <person name="Debuchy R."/>
            <person name="Gladieux P."/>
            <person name="Thoren M.H."/>
            <person name="Johannesson H."/>
        </authorList>
    </citation>
    <scope>NUCLEOTIDE SEQUENCE</scope>
    <source>
        <strain evidence="9">SMH4607-1</strain>
    </source>
</reference>
<dbReference type="GO" id="GO:0005743">
    <property type="term" value="C:mitochondrial inner membrane"/>
    <property type="evidence" value="ECO:0007669"/>
    <property type="project" value="UniProtKB-SubCell"/>
</dbReference>
<protein>
    <submittedName>
        <fullName evidence="9">ETC complex I subunit conserved region-domain-containing protein</fullName>
    </submittedName>
</protein>
<proteinExistence type="inferred from homology"/>
<comment type="similarity">
    <text evidence="2">Belongs to the complex I NDUFA5 subunit family.</text>
</comment>
<evidence type="ECO:0000256" key="1">
    <source>
        <dbReference type="ARBA" id="ARBA00004443"/>
    </source>
</evidence>
<evidence type="ECO:0000313" key="10">
    <source>
        <dbReference type="Proteomes" id="UP001172102"/>
    </source>
</evidence>
<keyword evidence="4" id="KW-0679">Respiratory chain</keyword>
<dbReference type="Proteomes" id="UP001172102">
    <property type="component" value="Unassembled WGS sequence"/>
</dbReference>
<keyword evidence="8" id="KW-0472">Membrane</keyword>
<keyword evidence="10" id="KW-1185">Reference proteome</keyword>
<sequence>MRRTFRLLASVKPARYLEAGTPTGLTGLFTHPSPRSTLLFLYRSTLDKLKVIPEHSLYRQSVEALTKHRMAIVEGTVPPGYEEWAAKARQLLADKLKQTETQEANAANTSAAADEKAPAGWNEWAAEVRQVLAKHEEDSNILLSASVKGDTAVREVRGDDTFLIRHLPATVDEREQEWDGNFDPKSAGARERNERIAMRAMLVRMLERKDLRKELVQEPAWEPEPQLTAEQISEIEHKIAAGLIEEVVQVAEGELKNVDTMVQAKVWERLDEQPAEGQWVYFDRKV</sequence>
<dbReference type="PANTHER" id="PTHR12653">
    <property type="entry name" value="NADH-UBIQUINONE OXIDOREDUCTASE 13 KD-B SUBUNIT"/>
    <property type="match status" value="1"/>
</dbReference>
<keyword evidence="7" id="KW-0496">Mitochondrion</keyword>
<keyword evidence="6" id="KW-0249">Electron transport</keyword>
<accession>A0AA40AEY7</accession>
<dbReference type="EMBL" id="JAUKUA010000004">
    <property type="protein sequence ID" value="KAK0714614.1"/>
    <property type="molecule type" value="Genomic_DNA"/>
</dbReference>
<keyword evidence="3" id="KW-0813">Transport</keyword>
<evidence type="ECO:0000256" key="4">
    <source>
        <dbReference type="ARBA" id="ARBA00022660"/>
    </source>
</evidence>
<dbReference type="Pfam" id="PF04716">
    <property type="entry name" value="ETC_C1_NDUFA5"/>
    <property type="match status" value="1"/>
</dbReference>
<dbReference type="GO" id="GO:0022904">
    <property type="term" value="P:respiratory electron transport chain"/>
    <property type="evidence" value="ECO:0007669"/>
    <property type="project" value="InterPro"/>
</dbReference>
<evidence type="ECO:0000256" key="8">
    <source>
        <dbReference type="ARBA" id="ARBA00023136"/>
    </source>
</evidence>
<name>A0AA40AEY7_9PEZI</name>
<evidence type="ECO:0000256" key="2">
    <source>
        <dbReference type="ARBA" id="ARBA00010261"/>
    </source>
</evidence>
<dbReference type="AlphaFoldDB" id="A0AA40AEY7"/>
<organism evidence="9 10">
    <name type="scientific">Lasiosphaeris hirsuta</name>
    <dbReference type="NCBI Taxonomy" id="260670"/>
    <lineage>
        <taxon>Eukaryota</taxon>
        <taxon>Fungi</taxon>
        <taxon>Dikarya</taxon>
        <taxon>Ascomycota</taxon>
        <taxon>Pezizomycotina</taxon>
        <taxon>Sordariomycetes</taxon>
        <taxon>Sordariomycetidae</taxon>
        <taxon>Sordariales</taxon>
        <taxon>Lasiosphaeriaceae</taxon>
        <taxon>Lasiosphaeris</taxon>
    </lineage>
</organism>
<evidence type="ECO:0000256" key="5">
    <source>
        <dbReference type="ARBA" id="ARBA00022792"/>
    </source>
</evidence>
<comment type="subcellular location">
    <subcellularLocation>
        <location evidence="1">Mitochondrion inner membrane</location>
        <topology evidence="1">Peripheral membrane protein</topology>
        <orientation evidence="1">Matrix side</orientation>
    </subcellularLocation>
</comment>
<dbReference type="InterPro" id="IPR006806">
    <property type="entry name" value="NDUFA5"/>
</dbReference>
<dbReference type="PANTHER" id="PTHR12653:SF0">
    <property type="entry name" value="NADH DEHYDROGENASE [UBIQUINONE] 1 ALPHA SUBCOMPLEX SUBUNIT 5"/>
    <property type="match status" value="1"/>
</dbReference>
<evidence type="ECO:0000256" key="7">
    <source>
        <dbReference type="ARBA" id="ARBA00023128"/>
    </source>
</evidence>
<keyword evidence="5" id="KW-0999">Mitochondrion inner membrane</keyword>
<comment type="caution">
    <text evidence="9">The sequence shown here is derived from an EMBL/GenBank/DDBJ whole genome shotgun (WGS) entry which is preliminary data.</text>
</comment>
<evidence type="ECO:0000313" key="9">
    <source>
        <dbReference type="EMBL" id="KAK0714614.1"/>
    </source>
</evidence>